<proteinExistence type="predicted"/>
<accession>A0AAD3TG41</accession>
<dbReference type="EMBL" id="BSYO01000034">
    <property type="protein sequence ID" value="GMH28541.1"/>
    <property type="molecule type" value="Genomic_DNA"/>
</dbReference>
<sequence length="559" mass="61912">MDDQKEEDSLPNLSNSDKSVEGNALDISEFKAHGLLGSRKSGRRPIHVLFLKRSNCLGTRIPKYLVNLDEIYLKRCLEVIQINASQVTPNGVTMYPVDMGFTWESSSPPQIVKSSSDMANFVIECPAVAGGGDIVISPVGRWIVGSVMKSNSMINILKSPLFRQLNDSDNDEKCIPSDLNGSSSGLSDNYEDRFDNTTRRSPTTVTSVSSEFATQFKFNSRGILQCMWNGGAPCFTFSVAGHDLYVANAWRVGLPDNKAFDCVYLVRLRPNGQKEYGNLDSLESDVVVGKMTVSTSVSLGSNNSRVQATEFVLFGVNENHVVETQTSIRADRKSRKSSKVIDVLKTRLMFRTCSLEKRQDRRRSLNLLESQLSPNLELAAVVVKDYLHDFNHHRKEGLAGWGLKFLKKDGGLQNPSSLRTSSSECYRPRTGYHSISMDIIVPAGLHGGPRTRNGGPSSLIERWRSGGQCDCGGWDVGCPLTVLGFKPKKEEGFLHFEAQCELKSYEIFTQGSKQGTPTLNLVNIRDGLYSVEYQSTLSDLQCFSIAMAIIHSQFPIQQA</sequence>
<evidence type="ECO:0000313" key="1">
    <source>
        <dbReference type="EMBL" id="GMH28541.1"/>
    </source>
</evidence>
<dbReference type="PANTHER" id="PTHR31390">
    <property type="entry name" value="EXPRESSED PROTEIN"/>
    <property type="match status" value="1"/>
</dbReference>
<reference evidence="1" key="1">
    <citation type="submission" date="2023-05" db="EMBL/GenBank/DDBJ databases">
        <title>Nepenthes gracilis genome sequencing.</title>
        <authorList>
            <person name="Fukushima K."/>
        </authorList>
    </citation>
    <scope>NUCLEOTIDE SEQUENCE</scope>
    <source>
        <strain evidence="1">SING2019-196</strain>
    </source>
</reference>
<dbReference type="PANTHER" id="PTHR31390:SF2">
    <property type="entry name" value="EXPRESSED PROTEIN"/>
    <property type="match status" value="1"/>
</dbReference>
<organism evidence="1 2">
    <name type="scientific">Nepenthes gracilis</name>
    <name type="common">Slender pitcher plant</name>
    <dbReference type="NCBI Taxonomy" id="150966"/>
    <lineage>
        <taxon>Eukaryota</taxon>
        <taxon>Viridiplantae</taxon>
        <taxon>Streptophyta</taxon>
        <taxon>Embryophyta</taxon>
        <taxon>Tracheophyta</taxon>
        <taxon>Spermatophyta</taxon>
        <taxon>Magnoliopsida</taxon>
        <taxon>eudicotyledons</taxon>
        <taxon>Gunneridae</taxon>
        <taxon>Pentapetalae</taxon>
        <taxon>Caryophyllales</taxon>
        <taxon>Nepenthaceae</taxon>
        <taxon>Nepenthes</taxon>
    </lineage>
</organism>
<dbReference type="InterPro" id="IPR021916">
    <property type="entry name" value="DUF3527"/>
</dbReference>
<dbReference type="Pfam" id="PF12043">
    <property type="entry name" value="DUF3527"/>
    <property type="match status" value="1"/>
</dbReference>
<keyword evidence="2" id="KW-1185">Reference proteome</keyword>
<comment type="caution">
    <text evidence="1">The sequence shown here is derived from an EMBL/GenBank/DDBJ whole genome shotgun (WGS) entry which is preliminary data.</text>
</comment>
<evidence type="ECO:0000313" key="2">
    <source>
        <dbReference type="Proteomes" id="UP001279734"/>
    </source>
</evidence>
<gene>
    <name evidence="1" type="ORF">Nepgr_030384</name>
</gene>
<dbReference type="Proteomes" id="UP001279734">
    <property type="component" value="Unassembled WGS sequence"/>
</dbReference>
<name>A0AAD3TG41_NEPGR</name>
<dbReference type="AlphaFoldDB" id="A0AAD3TG41"/>
<protein>
    <submittedName>
        <fullName evidence="1">Uncharacterized protein</fullName>
    </submittedName>
</protein>